<keyword evidence="9" id="KW-1185">Reference proteome</keyword>
<evidence type="ECO:0000256" key="6">
    <source>
        <dbReference type="HAMAP-Rule" id="MF_03168"/>
    </source>
</evidence>
<dbReference type="PANTHER" id="PTHR23359">
    <property type="entry name" value="NUCLEOTIDE KINASE"/>
    <property type="match status" value="1"/>
</dbReference>
<evidence type="ECO:0000256" key="2">
    <source>
        <dbReference type="ARBA" id="ARBA00022741"/>
    </source>
</evidence>
<dbReference type="Pfam" id="PF05191">
    <property type="entry name" value="ADK_lid"/>
    <property type="match status" value="1"/>
</dbReference>
<dbReference type="NCBIfam" id="NF011100">
    <property type="entry name" value="PRK14527.1"/>
    <property type="match status" value="1"/>
</dbReference>
<feature type="domain" description="Adenylate kinase active site lid" evidence="8">
    <location>
        <begin position="150"/>
        <end position="185"/>
    </location>
</feature>
<feature type="binding site" evidence="6">
    <location>
        <position position="115"/>
    </location>
    <ligand>
        <name>AMP</name>
        <dbReference type="ChEBI" id="CHEBI:456215"/>
    </ligand>
</feature>
<keyword evidence="3 6" id="KW-0418">Kinase</keyword>
<protein>
    <recommendedName>
        <fullName evidence="6">Adenylate kinase</fullName>
        <ecNumber evidence="6">2.7.4.3</ecNumber>
    </recommendedName>
    <alternativeName>
        <fullName evidence="6">ATP-AMP transphosphorylase</fullName>
    </alternativeName>
    <alternativeName>
        <fullName evidence="6">ATP:AMP phosphotransferase</fullName>
    </alternativeName>
    <alternativeName>
        <fullName evidence="6">Adenylate kinase cytosolic and mitochondrial</fullName>
    </alternativeName>
    <alternativeName>
        <fullName evidence="6">Adenylate monophosphate kinase</fullName>
    </alternativeName>
</protein>
<feature type="binding site" evidence="6">
    <location>
        <position position="150"/>
    </location>
    <ligand>
        <name>ATP</name>
        <dbReference type="ChEBI" id="CHEBI:30616"/>
    </ligand>
</feature>
<feature type="binding site" evidence="6">
    <location>
        <position position="194"/>
    </location>
    <ligand>
        <name>AMP</name>
        <dbReference type="ChEBI" id="CHEBI:456215"/>
    </ligand>
</feature>
<dbReference type="PROSITE" id="PS00113">
    <property type="entry name" value="ADENYLATE_KINASE"/>
    <property type="match status" value="1"/>
</dbReference>
<evidence type="ECO:0000256" key="3">
    <source>
        <dbReference type="ARBA" id="ARBA00022777"/>
    </source>
</evidence>
<evidence type="ECO:0000313" key="9">
    <source>
        <dbReference type="Proteomes" id="UP001652625"/>
    </source>
</evidence>
<feature type="binding site" evidence="6">
    <location>
        <position position="183"/>
    </location>
    <ligand>
        <name>AMP</name>
        <dbReference type="ChEBI" id="CHEBI:456215"/>
    </ligand>
</feature>
<gene>
    <name evidence="10" type="primary">LOC100213966</name>
</gene>
<comment type="similarity">
    <text evidence="6">Belongs to the adenylate kinase family. AK2 subfamily.</text>
</comment>
<keyword evidence="1 6" id="KW-0808">Transferase</keyword>
<name>A0ABM4BTB0_HYDVU</name>
<keyword evidence="6" id="KW-0963">Cytoplasm</keyword>
<feature type="region of interest" description="Disordered" evidence="7">
    <location>
        <begin position="1"/>
        <end position="35"/>
    </location>
</feature>
<dbReference type="InterPro" id="IPR007862">
    <property type="entry name" value="Adenylate_kinase_lid-dom"/>
</dbReference>
<dbReference type="EC" id="2.7.4.3" evidence="6"/>
<dbReference type="SUPFAM" id="SSF52540">
    <property type="entry name" value="P-loop containing nucleoside triphosphate hydrolases"/>
    <property type="match status" value="1"/>
</dbReference>
<feature type="binding site" evidence="6">
    <location>
        <position position="59"/>
    </location>
    <ligand>
        <name>AMP</name>
        <dbReference type="ChEBI" id="CHEBI:456215"/>
    </ligand>
</feature>
<keyword evidence="4 6" id="KW-0067">ATP-binding</keyword>
<keyword evidence="2 6" id="KW-0547">Nucleotide-binding</keyword>
<dbReference type="Gene3D" id="3.40.50.300">
    <property type="entry name" value="P-loop containing nucleotide triphosphate hydrolases"/>
    <property type="match status" value="1"/>
</dbReference>
<dbReference type="InterPro" id="IPR006259">
    <property type="entry name" value="Adenyl_kin_sub"/>
</dbReference>
<evidence type="ECO:0000256" key="7">
    <source>
        <dbReference type="SAM" id="MobiDB-lite"/>
    </source>
</evidence>
<feature type="binding site" evidence="6">
    <location>
        <begin position="80"/>
        <end position="82"/>
    </location>
    <ligand>
        <name>AMP</name>
        <dbReference type="ChEBI" id="CHEBI:456215"/>
    </ligand>
</feature>
<dbReference type="GeneID" id="100213966"/>
<dbReference type="CDD" id="cd01428">
    <property type="entry name" value="ADK"/>
    <property type="match status" value="1"/>
</dbReference>
<dbReference type="NCBIfam" id="NF011105">
    <property type="entry name" value="PRK14532.1"/>
    <property type="match status" value="1"/>
</dbReference>
<evidence type="ECO:0000256" key="5">
    <source>
        <dbReference type="ARBA" id="ARBA00023128"/>
    </source>
</evidence>
<dbReference type="InterPro" id="IPR028587">
    <property type="entry name" value="AK2"/>
</dbReference>
<comment type="function">
    <text evidence="6">Catalyzes the reversible transfer of the terminal phosphate group between ATP and AMP. Plays an important role in cellular energy homeostasis and in adenine nucleotide metabolism. Adenylate kinase activity is critical for regulation of the phosphate utilization and the AMP de novo biosynthesis pathways.</text>
</comment>
<sequence>MSPLTNQTTSHDEKDLKSKNPTGINGILLGPPGSGKGTQAQKLVERYCVCHLATGDMLRAVVASGSELGQKVKGVMDSGQLVTDDLVVELIDNNLTKPECKNGFLLDGFPRTIPQAEKLEQLLEKRKTPLDHVVEFHIDDELLVKRITGRLFHLESGRSYHEVFNPPKQSMKDDVTGEPLVRRSDDNEETLRKRLAAYHSATSPLVAFYQKRKLHTRVNADQPLASVFANVIAIFDDALAKRK</sequence>
<dbReference type="InterPro" id="IPR027417">
    <property type="entry name" value="P-loop_NTPase"/>
</dbReference>
<evidence type="ECO:0000313" key="10">
    <source>
        <dbReference type="RefSeq" id="XP_065652398.1"/>
    </source>
</evidence>
<comment type="subcellular location">
    <subcellularLocation>
        <location evidence="6">Cytoplasm</location>
        <location evidence="6">Cytosol</location>
    </subcellularLocation>
    <subcellularLocation>
        <location evidence="6">Mitochondrion intermembrane space</location>
    </subcellularLocation>
    <text evidence="6">Predominantly mitochondrial.</text>
</comment>
<reference evidence="10" key="1">
    <citation type="submission" date="2025-08" db="UniProtKB">
        <authorList>
            <consortium name="RefSeq"/>
        </authorList>
    </citation>
    <scope>IDENTIFICATION</scope>
</reference>
<dbReference type="HAMAP" id="MF_03168">
    <property type="entry name" value="Adenylate_kinase_AK2"/>
    <property type="match status" value="1"/>
</dbReference>
<feature type="binding site" evidence="6">
    <location>
        <position position="54"/>
    </location>
    <ligand>
        <name>AMP</name>
        <dbReference type="ChEBI" id="CHEBI:456215"/>
    </ligand>
</feature>
<feature type="binding site" evidence="6">
    <location>
        <begin position="159"/>
        <end position="160"/>
    </location>
    <ligand>
        <name>ATP</name>
        <dbReference type="ChEBI" id="CHEBI:30616"/>
    </ligand>
</feature>
<dbReference type="PRINTS" id="PR00094">
    <property type="entry name" value="ADENYLTKNASE"/>
</dbReference>
<evidence type="ECO:0000259" key="8">
    <source>
        <dbReference type="Pfam" id="PF05191"/>
    </source>
</evidence>
<dbReference type="InterPro" id="IPR000850">
    <property type="entry name" value="Adenylat/UMP-CMP_kin"/>
</dbReference>
<feature type="binding site" evidence="6">
    <location>
        <begin position="33"/>
        <end position="38"/>
    </location>
    <ligand>
        <name>ATP</name>
        <dbReference type="ChEBI" id="CHEBI:30616"/>
    </ligand>
</feature>
<comment type="domain">
    <text evidence="6">Consists of three domains, a large central CORE domain and two small peripheral domains, NMPbind and LID, which undergo movements during catalysis. The LID domain closes over the site of phosphoryl transfer upon ATP binding. Assembling and dissambling the active center during each catalytic cycle provides an effective means to prevent ATP hydrolysis.</text>
</comment>
<dbReference type="NCBIfam" id="NF001380">
    <property type="entry name" value="PRK00279.1-2"/>
    <property type="match status" value="1"/>
</dbReference>
<feature type="region of interest" description="NMPbind" evidence="6">
    <location>
        <begin position="53"/>
        <end position="82"/>
    </location>
</feature>
<dbReference type="GO" id="GO:0016301">
    <property type="term" value="F:kinase activity"/>
    <property type="evidence" value="ECO:0007669"/>
    <property type="project" value="UniProtKB-KW"/>
</dbReference>
<evidence type="ECO:0000256" key="1">
    <source>
        <dbReference type="ARBA" id="ARBA00022679"/>
    </source>
</evidence>
<dbReference type="InterPro" id="IPR033690">
    <property type="entry name" value="Adenylat_kinase_CS"/>
</dbReference>
<comment type="catalytic activity">
    <reaction evidence="6">
        <text>AMP + ATP = 2 ADP</text>
        <dbReference type="Rhea" id="RHEA:12973"/>
        <dbReference type="ChEBI" id="CHEBI:30616"/>
        <dbReference type="ChEBI" id="CHEBI:456215"/>
        <dbReference type="ChEBI" id="CHEBI:456216"/>
        <dbReference type="EC" id="2.7.4.3"/>
    </reaction>
</comment>
<organism evidence="9 10">
    <name type="scientific">Hydra vulgaris</name>
    <name type="common">Hydra</name>
    <name type="synonym">Hydra attenuata</name>
    <dbReference type="NCBI Taxonomy" id="6087"/>
    <lineage>
        <taxon>Eukaryota</taxon>
        <taxon>Metazoa</taxon>
        <taxon>Cnidaria</taxon>
        <taxon>Hydrozoa</taxon>
        <taxon>Hydroidolina</taxon>
        <taxon>Anthoathecata</taxon>
        <taxon>Aplanulata</taxon>
        <taxon>Hydridae</taxon>
        <taxon>Hydra</taxon>
    </lineage>
</organism>
<dbReference type="Proteomes" id="UP001652625">
    <property type="component" value="Chromosome 04"/>
</dbReference>
<dbReference type="Pfam" id="PF00406">
    <property type="entry name" value="ADK"/>
    <property type="match status" value="1"/>
</dbReference>
<feature type="region of interest" description="LID" evidence="6">
    <location>
        <begin position="149"/>
        <end position="186"/>
    </location>
</feature>
<dbReference type="NCBIfam" id="NF001381">
    <property type="entry name" value="PRK00279.1-3"/>
    <property type="match status" value="1"/>
</dbReference>
<accession>A0ABM4BTB0</accession>
<dbReference type="NCBIfam" id="TIGR01351">
    <property type="entry name" value="adk"/>
    <property type="match status" value="1"/>
</dbReference>
<dbReference type="RefSeq" id="XP_065652398.1">
    <property type="nucleotide sequence ID" value="XM_065796326.1"/>
</dbReference>
<keyword evidence="5 6" id="KW-0496">Mitochondrion</keyword>
<feature type="binding site" evidence="6">
    <location>
        <position position="222"/>
    </location>
    <ligand>
        <name>ATP</name>
        <dbReference type="ChEBI" id="CHEBI:30616"/>
    </ligand>
</feature>
<proteinExistence type="inferred from homology"/>
<feature type="binding site" evidence="6">
    <location>
        <begin position="108"/>
        <end position="111"/>
    </location>
    <ligand>
        <name>AMP</name>
        <dbReference type="ChEBI" id="CHEBI:456215"/>
    </ligand>
</feature>
<dbReference type="HAMAP" id="MF_00235">
    <property type="entry name" value="Adenylate_kinase_Adk"/>
    <property type="match status" value="1"/>
</dbReference>
<evidence type="ECO:0000256" key="4">
    <source>
        <dbReference type="ARBA" id="ARBA00022840"/>
    </source>
</evidence>
<comment type="subunit">
    <text evidence="6">Monomer.</text>
</comment>